<gene>
    <name evidence="1" type="ORF">ACFS6H_16210</name>
</gene>
<keyword evidence="2" id="KW-1185">Reference proteome</keyword>
<sequence length="91" mass="10816">MKLTDFIKNIEHVDRDTIIFQEYQDDANSDIILAYAEDDSVIREENGRKYFYLIEVFLAKEFVEDWKASLDYTPTIEETAKRLYEYGCNDA</sequence>
<organism evidence="1 2">
    <name type="scientific">Terrimonas rubra</name>
    <dbReference type="NCBI Taxonomy" id="1035890"/>
    <lineage>
        <taxon>Bacteria</taxon>
        <taxon>Pseudomonadati</taxon>
        <taxon>Bacteroidota</taxon>
        <taxon>Chitinophagia</taxon>
        <taxon>Chitinophagales</taxon>
        <taxon>Chitinophagaceae</taxon>
        <taxon>Terrimonas</taxon>
    </lineage>
</organism>
<dbReference type="RefSeq" id="WP_386101246.1">
    <property type="nucleotide sequence ID" value="NZ_JBHUOZ010000003.1"/>
</dbReference>
<evidence type="ECO:0000313" key="1">
    <source>
        <dbReference type="EMBL" id="MFD2921271.1"/>
    </source>
</evidence>
<dbReference type="Proteomes" id="UP001597511">
    <property type="component" value="Unassembled WGS sequence"/>
</dbReference>
<evidence type="ECO:0000313" key="2">
    <source>
        <dbReference type="Proteomes" id="UP001597511"/>
    </source>
</evidence>
<accession>A0ABW6A9F1</accession>
<dbReference type="EMBL" id="JBHUOZ010000003">
    <property type="protein sequence ID" value="MFD2921271.1"/>
    <property type="molecule type" value="Genomic_DNA"/>
</dbReference>
<reference evidence="2" key="1">
    <citation type="journal article" date="2019" name="Int. J. Syst. Evol. Microbiol.">
        <title>The Global Catalogue of Microorganisms (GCM) 10K type strain sequencing project: providing services to taxonomists for standard genome sequencing and annotation.</title>
        <authorList>
            <consortium name="The Broad Institute Genomics Platform"/>
            <consortium name="The Broad Institute Genome Sequencing Center for Infectious Disease"/>
            <person name="Wu L."/>
            <person name="Ma J."/>
        </authorList>
    </citation>
    <scope>NUCLEOTIDE SEQUENCE [LARGE SCALE GENOMIC DNA]</scope>
    <source>
        <strain evidence="2">KCTC 23299</strain>
    </source>
</reference>
<name>A0ABW6A9F1_9BACT</name>
<comment type="caution">
    <text evidence="1">The sequence shown here is derived from an EMBL/GenBank/DDBJ whole genome shotgun (WGS) entry which is preliminary data.</text>
</comment>
<proteinExistence type="predicted"/>
<protein>
    <submittedName>
        <fullName evidence="1">Uncharacterized protein</fullName>
    </submittedName>
</protein>